<comment type="caution">
    <text evidence="4">The sequence shown here is derived from an EMBL/GenBank/DDBJ whole genome shotgun (WGS) entry which is preliminary data.</text>
</comment>
<evidence type="ECO:0000313" key="5">
    <source>
        <dbReference type="Proteomes" id="UP000181941"/>
    </source>
</evidence>
<proteinExistence type="predicted"/>
<dbReference type="GO" id="GO:0006400">
    <property type="term" value="P:tRNA modification"/>
    <property type="evidence" value="ECO:0007669"/>
    <property type="project" value="UniProtKB-ARBA"/>
</dbReference>
<dbReference type="GO" id="GO:0008175">
    <property type="term" value="F:tRNA methyltransferase activity"/>
    <property type="evidence" value="ECO:0007669"/>
    <property type="project" value="UniProtKB-ARBA"/>
</dbReference>
<dbReference type="STRING" id="1805238.AUJ23_00010"/>
<sequence length="232" mass="26989">MTRVKKIIEQNREVYDIIAPLFASTRQYLWDDLKPFVEYLRPNLKVLDLGCGTGRLYHLFAKFQDSLDYVGVDQSDGQLAQSRKEFPNNKYIQAEMTKLPFADASFDMIFCIATFHHLPDEETRKKSLSEMNRILKTGGRIFMTNWNLYSDSVHKTVEKGKWSEQEGEFVVPWMNPEGKVLGERYYYGFTLEYLQNIFADAGFEVEKNYFSKKGEVSDVKKGNNIVSILLKV</sequence>
<dbReference type="SUPFAM" id="SSF53335">
    <property type="entry name" value="S-adenosyl-L-methionine-dependent methyltransferases"/>
    <property type="match status" value="1"/>
</dbReference>
<feature type="domain" description="Methyltransferase type 11" evidence="3">
    <location>
        <begin position="47"/>
        <end position="142"/>
    </location>
</feature>
<dbReference type="EMBL" id="MNVC01000001">
    <property type="protein sequence ID" value="OIO20539.1"/>
    <property type="molecule type" value="Genomic_DNA"/>
</dbReference>
<evidence type="ECO:0000256" key="1">
    <source>
        <dbReference type="ARBA" id="ARBA00022603"/>
    </source>
</evidence>
<dbReference type="CDD" id="cd02440">
    <property type="entry name" value="AdoMet_MTases"/>
    <property type="match status" value="1"/>
</dbReference>
<dbReference type="GO" id="GO:0008757">
    <property type="term" value="F:S-adenosylmethionine-dependent methyltransferase activity"/>
    <property type="evidence" value="ECO:0007669"/>
    <property type="project" value="InterPro"/>
</dbReference>
<dbReference type="Proteomes" id="UP000181941">
    <property type="component" value="Unassembled WGS sequence"/>
</dbReference>
<keyword evidence="1" id="KW-0489">Methyltransferase</keyword>
<dbReference type="Pfam" id="PF08241">
    <property type="entry name" value="Methyltransf_11"/>
    <property type="match status" value="1"/>
</dbReference>
<dbReference type="InterPro" id="IPR029063">
    <property type="entry name" value="SAM-dependent_MTases_sf"/>
</dbReference>
<keyword evidence="2" id="KW-0808">Transferase</keyword>
<dbReference type="AlphaFoldDB" id="A0A1J4UB65"/>
<dbReference type="InterPro" id="IPR013216">
    <property type="entry name" value="Methyltransf_11"/>
</dbReference>
<dbReference type="Gene3D" id="3.40.50.150">
    <property type="entry name" value="Vaccinia Virus protein VP39"/>
    <property type="match status" value="1"/>
</dbReference>
<evidence type="ECO:0000313" key="4">
    <source>
        <dbReference type="EMBL" id="OIO20539.1"/>
    </source>
</evidence>
<evidence type="ECO:0000259" key="3">
    <source>
        <dbReference type="Pfam" id="PF08241"/>
    </source>
</evidence>
<dbReference type="InterPro" id="IPR051422">
    <property type="entry name" value="AlkB_tRNA_MeTrf/Diox"/>
</dbReference>
<name>A0A1J4UB65_9BACT</name>
<reference evidence="4 5" key="1">
    <citation type="journal article" date="2016" name="Environ. Microbiol.">
        <title>Genomic resolution of a cold subsurface aquifer community provides metabolic insights for novel microbes adapted to high CO concentrations.</title>
        <authorList>
            <person name="Probst A.J."/>
            <person name="Castelle C.J."/>
            <person name="Singh A."/>
            <person name="Brown C.T."/>
            <person name="Anantharaman K."/>
            <person name="Sharon I."/>
            <person name="Hug L.A."/>
            <person name="Burstein D."/>
            <person name="Emerson J.B."/>
            <person name="Thomas B.C."/>
            <person name="Banfield J.F."/>
        </authorList>
    </citation>
    <scope>NUCLEOTIDE SEQUENCE [LARGE SCALE GENOMIC DNA]</scope>
    <source>
        <strain evidence="4">CG1_02_32_51</strain>
    </source>
</reference>
<dbReference type="PANTHER" id="PTHR13069">
    <property type="entry name" value="ALKYLATED DNA REPAIR PROTEIN ALKB HOMOLOG 8"/>
    <property type="match status" value="1"/>
</dbReference>
<organism evidence="4 5">
    <name type="scientific">Candidatus Magasanikbacteria bacterium CG1_02_32_51</name>
    <dbReference type="NCBI Taxonomy" id="1805238"/>
    <lineage>
        <taxon>Bacteria</taxon>
        <taxon>Candidatus Magasanikiibacteriota</taxon>
    </lineage>
</organism>
<protein>
    <recommendedName>
        <fullName evidence="3">Methyltransferase type 11 domain-containing protein</fullName>
    </recommendedName>
</protein>
<dbReference type="GO" id="GO:0032259">
    <property type="term" value="P:methylation"/>
    <property type="evidence" value="ECO:0007669"/>
    <property type="project" value="UniProtKB-KW"/>
</dbReference>
<dbReference type="PANTHER" id="PTHR13069:SF21">
    <property type="entry name" value="ALKYLATED DNA REPAIR PROTEIN ALKB HOMOLOG 8"/>
    <property type="match status" value="1"/>
</dbReference>
<evidence type="ECO:0000256" key="2">
    <source>
        <dbReference type="ARBA" id="ARBA00022679"/>
    </source>
</evidence>
<gene>
    <name evidence="4" type="ORF">AUJ23_00010</name>
</gene>
<accession>A0A1J4UB65</accession>